<keyword evidence="2" id="KW-1185">Reference proteome</keyword>
<sequence>MTKSNPFKGFQSSLKIIRLAVMLHVRFPLSLRTVEDLMHERGVEISHENIF</sequence>
<organism evidence="1 2">
    <name type="scientific">Ruegeria profundi</name>
    <dbReference type="NCBI Taxonomy" id="1685378"/>
    <lineage>
        <taxon>Bacteria</taxon>
        <taxon>Pseudomonadati</taxon>
        <taxon>Pseudomonadota</taxon>
        <taxon>Alphaproteobacteria</taxon>
        <taxon>Rhodobacterales</taxon>
        <taxon>Roseobacteraceae</taxon>
        <taxon>Ruegeria</taxon>
    </lineage>
</organism>
<evidence type="ECO:0000313" key="1">
    <source>
        <dbReference type="EMBL" id="KUJ77627.1"/>
    </source>
</evidence>
<evidence type="ECO:0000313" key="2">
    <source>
        <dbReference type="Proteomes" id="UP000053690"/>
    </source>
</evidence>
<dbReference type="STRING" id="1685378.AVO44_17005"/>
<name>A0A0X3TPF1_9RHOB</name>
<reference evidence="2" key="1">
    <citation type="submission" date="2015-12" db="EMBL/GenBank/DDBJ databases">
        <authorList>
            <person name="Zhang G."/>
            <person name="Stingl U."/>
        </authorList>
    </citation>
    <scope>NUCLEOTIDE SEQUENCE [LARGE SCALE GENOMIC DNA]</scope>
    <source>
        <strain evidence="2">ZGT108</strain>
    </source>
</reference>
<proteinExistence type="predicted"/>
<accession>A0A0X3TPF1</accession>
<dbReference type="EMBL" id="LQBP01000009">
    <property type="protein sequence ID" value="KUJ77627.1"/>
    <property type="molecule type" value="Genomic_DNA"/>
</dbReference>
<protein>
    <submittedName>
        <fullName evidence="1">Transposase</fullName>
    </submittedName>
</protein>
<gene>
    <name evidence="1" type="ORF">AVO44_17005</name>
</gene>
<comment type="caution">
    <text evidence="1">The sequence shown here is derived from an EMBL/GenBank/DDBJ whole genome shotgun (WGS) entry which is preliminary data.</text>
</comment>
<dbReference type="Proteomes" id="UP000053690">
    <property type="component" value="Unassembled WGS sequence"/>
</dbReference>
<dbReference type="AlphaFoldDB" id="A0A0X3TPF1"/>